<dbReference type="EMBL" id="MK552327">
    <property type="protein sequence ID" value="QBJ02572.1"/>
    <property type="molecule type" value="Genomic_DNA"/>
</dbReference>
<dbReference type="Proteomes" id="UP000294134">
    <property type="component" value="Segment"/>
</dbReference>
<sequence>MNNFQYPMAGNVTFTQPSVQDHDNVAVRVSFDAVKIPINKITSILEGISNNTPYPMEELAINTILYECLNEYLQFTLPTIPNGENCSFEYYLDTHFKALANIVNPPVLEGYPMPDKRMMMFINSQWAIAVAELGRQLLPGIRDLNSHNQEVDQIQMFRLDDHKTGMYVLTGISYDQVDAEEGL</sequence>
<accession>A0A481W4H7</accession>
<gene>
    <name evidence="1" type="ORF">PSA21_42</name>
</gene>
<protein>
    <submittedName>
        <fullName evidence="1">Uncharacterized protein</fullName>
    </submittedName>
</protein>
<name>A0A481W4H7_9CAUD</name>
<evidence type="ECO:0000313" key="1">
    <source>
        <dbReference type="EMBL" id="QBJ02572.1"/>
    </source>
</evidence>
<keyword evidence="2" id="KW-1185">Reference proteome</keyword>
<reference evidence="1 2" key="1">
    <citation type="submission" date="2019-02" db="EMBL/GenBank/DDBJ databases">
        <authorList>
            <person name="Frampton R.A."/>
            <person name="Wojtus J.K."/>
            <person name="Fineran P.C."/>
            <person name="Hendrickson H.L."/>
        </authorList>
    </citation>
    <scope>NUCLEOTIDE SEQUENCE [LARGE SCALE GENOMIC DNA]</scope>
</reference>
<evidence type="ECO:0000313" key="2">
    <source>
        <dbReference type="Proteomes" id="UP000294134"/>
    </source>
</evidence>
<organism evidence="1 2">
    <name type="scientific">Pseudomonas phage Psa21</name>
    <dbReference type="NCBI Taxonomy" id="2530023"/>
    <lineage>
        <taxon>Viruses</taxon>
        <taxon>Duplodnaviria</taxon>
        <taxon>Heunggongvirae</taxon>
        <taxon>Uroviricota</taxon>
        <taxon>Caudoviricetes</taxon>
        <taxon>Chimalliviridae</taxon>
        <taxon>Tepukevirus</taxon>
        <taxon>Tepukevirus Psa21</taxon>
    </lineage>
</organism>
<proteinExistence type="predicted"/>